<name>A0A5A7Q2D5_STRAF</name>
<gene>
    <name evidence="2" type="ORF">STAS_15912</name>
</gene>
<evidence type="ECO:0000313" key="2">
    <source>
        <dbReference type="EMBL" id="GER39299.1"/>
    </source>
</evidence>
<feature type="region of interest" description="Disordered" evidence="1">
    <location>
        <begin position="18"/>
        <end position="43"/>
    </location>
</feature>
<comment type="caution">
    <text evidence="2">The sequence shown here is derived from an EMBL/GenBank/DDBJ whole genome shotgun (WGS) entry which is preliminary data.</text>
</comment>
<keyword evidence="3" id="KW-1185">Reference proteome</keyword>
<sequence length="133" mass="14913">MLSSGSLLRSAARGGRRMLLRGDDGDGSRAISSPVVTQHQREGDNRLELTRIGTIGWGQTKRRVYGMKPDGTSRWRWVSAADAWPRRHSRFVLVVRGGSQRWFADSSQAGVRVQRSFDMRAVIGRFGLMVRLA</sequence>
<evidence type="ECO:0000256" key="1">
    <source>
        <dbReference type="SAM" id="MobiDB-lite"/>
    </source>
</evidence>
<proteinExistence type="predicted"/>
<dbReference type="EMBL" id="BKCP01005627">
    <property type="protein sequence ID" value="GER39299.1"/>
    <property type="molecule type" value="Genomic_DNA"/>
</dbReference>
<dbReference type="AlphaFoldDB" id="A0A5A7Q2D5"/>
<protein>
    <submittedName>
        <fullName evidence="2">Octaprenyl-diphosphate synthase</fullName>
    </submittedName>
</protein>
<reference evidence="3" key="1">
    <citation type="journal article" date="2019" name="Curr. Biol.">
        <title>Genome Sequence of Striga asiatica Provides Insight into the Evolution of Plant Parasitism.</title>
        <authorList>
            <person name="Yoshida S."/>
            <person name="Kim S."/>
            <person name="Wafula E.K."/>
            <person name="Tanskanen J."/>
            <person name="Kim Y.M."/>
            <person name="Honaas L."/>
            <person name="Yang Z."/>
            <person name="Spallek T."/>
            <person name="Conn C.E."/>
            <person name="Ichihashi Y."/>
            <person name="Cheong K."/>
            <person name="Cui S."/>
            <person name="Der J.P."/>
            <person name="Gundlach H."/>
            <person name="Jiao Y."/>
            <person name="Hori C."/>
            <person name="Ishida J.K."/>
            <person name="Kasahara H."/>
            <person name="Kiba T."/>
            <person name="Kim M.S."/>
            <person name="Koo N."/>
            <person name="Laohavisit A."/>
            <person name="Lee Y.H."/>
            <person name="Lumba S."/>
            <person name="McCourt P."/>
            <person name="Mortimer J.C."/>
            <person name="Mutuku J.M."/>
            <person name="Nomura T."/>
            <person name="Sasaki-Sekimoto Y."/>
            <person name="Seto Y."/>
            <person name="Wang Y."/>
            <person name="Wakatake T."/>
            <person name="Sakakibara H."/>
            <person name="Demura T."/>
            <person name="Yamaguchi S."/>
            <person name="Yoneyama K."/>
            <person name="Manabe R.I."/>
            <person name="Nelson D.C."/>
            <person name="Schulman A.H."/>
            <person name="Timko M.P."/>
            <person name="dePamphilis C.W."/>
            <person name="Choi D."/>
            <person name="Shirasu K."/>
        </authorList>
    </citation>
    <scope>NUCLEOTIDE SEQUENCE [LARGE SCALE GENOMIC DNA]</scope>
    <source>
        <strain evidence="3">cv. UVA1</strain>
    </source>
</reference>
<accession>A0A5A7Q2D5</accession>
<organism evidence="2 3">
    <name type="scientific">Striga asiatica</name>
    <name type="common">Asiatic witchweed</name>
    <name type="synonym">Buchnera asiatica</name>
    <dbReference type="NCBI Taxonomy" id="4170"/>
    <lineage>
        <taxon>Eukaryota</taxon>
        <taxon>Viridiplantae</taxon>
        <taxon>Streptophyta</taxon>
        <taxon>Embryophyta</taxon>
        <taxon>Tracheophyta</taxon>
        <taxon>Spermatophyta</taxon>
        <taxon>Magnoliopsida</taxon>
        <taxon>eudicotyledons</taxon>
        <taxon>Gunneridae</taxon>
        <taxon>Pentapetalae</taxon>
        <taxon>asterids</taxon>
        <taxon>lamiids</taxon>
        <taxon>Lamiales</taxon>
        <taxon>Orobanchaceae</taxon>
        <taxon>Buchnereae</taxon>
        <taxon>Striga</taxon>
    </lineage>
</organism>
<evidence type="ECO:0000313" key="3">
    <source>
        <dbReference type="Proteomes" id="UP000325081"/>
    </source>
</evidence>
<dbReference type="Proteomes" id="UP000325081">
    <property type="component" value="Unassembled WGS sequence"/>
</dbReference>